<organism evidence="2 3">
    <name type="scientific">Rhodococcus aetherivorans</name>
    <dbReference type="NCBI Taxonomy" id="191292"/>
    <lineage>
        <taxon>Bacteria</taxon>
        <taxon>Bacillati</taxon>
        <taxon>Actinomycetota</taxon>
        <taxon>Actinomycetes</taxon>
        <taxon>Mycobacteriales</taxon>
        <taxon>Nocardiaceae</taxon>
        <taxon>Rhodococcus</taxon>
    </lineage>
</organism>
<dbReference type="Pfam" id="PF01717">
    <property type="entry name" value="Meth_synt_2"/>
    <property type="match status" value="1"/>
</dbReference>
<proteinExistence type="predicted"/>
<dbReference type="Proteomes" id="UP001163947">
    <property type="component" value="Chromosome"/>
</dbReference>
<dbReference type="KEGG" id="rav:AAT18_16455"/>
<reference evidence="2" key="1">
    <citation type="submission" date="2022-09" db="EMBL/GenBank/DDBJ databases">
        <title>The genome sequence of Rhodococcus aetherivorans N1.</title>
        <authorList>
            <person name="Jiang W."/>
        </authorList>
    </citation>
    <scope>NUCLEOTIDE SEQUENCE</scope>
    <source>
        <strain evidence="2">N1</strain>
    </source>
</reference>
<dbReference type="GO" id="GO:0008270">
    <property type="term" value="F:zinc ion binding"/>
    <property type="evidence" value="ECO:0007669"/>
    <property type="project" value="InterPro"/>
</dbReference>
<accession>A0AA46PYZ6</accession>
<dbReference type="CDD" id="cd03310">
    <property type="entry name" value="CIMS_like"/>
    <property type="match status" value="1"/>
</dbReference>
<dbReference type="InterPro" id="IPR002629">
    <property type="entry name" value="Met_Synth_C/arc"/>
</dbReference>
<evidence type="ECO:0000313" key="2">
    <source>
        <dbReference type="EMBL" id="UYF96476.1"/>
    </source>
</evidence>
<dbReference type="AlphaFoldDB" id="A0AA46PYZ6"/>
<name>A0AA46PYZ6_9NOCA</name>
<dbReference type="Gene3D" id="3.20.20.210">
    <property type="match status" value="1"/>
</dbReference>
<dbReference type="GO" id="GO:0009086">
    <property type="term" value="P:methionine biosynthetic process"/>
    <property type="evidence" value="ECO:0007669"/>
    <property type="project" value="InterPro"/>
</dbReference>
<gene>
    <name evidence="2" type="ORF">OCS65_12300</name>
</gene>
<sequence length="353" mass="36150">MTANIPNPWSGVATGIGSWPGTDARESAATVLGELEALPHLVELPARGLGADLIGRTGALLVDLHLDTSTTGYRLGGRRGAVAARAGDLLRRDLDALEEAWETAGLGPGRFLKVQSAGPFTLAAHAELAGGRRVLTDRGAVRDVAESLGEGLARHAAELTRRLGAHVVVQLDEPALPAVLAGTLTGRTKLESVPALPEPEAQHLLEAAIAAIGRPVAVHCCAADVPTGLLRRSGVDAVALDVAQLTAADLDGIGELIDAGTTLLLGLVPSTAPDTAVPTWRDVAAPAITLIDRLGFPRATLRSVGVTPRCGLAGADPTWARRALRLARDVAAAFADDPESLGSAAAGNVVSLD</sequence>
<dbReference type="GO" id="GO:0003871">
    <property type="term" value="F:5-methyltetrahydropteroyltriglutamate-homocysteine S-methyltransferase activity"/>
    <property type="evidence" value="ECO:0007669"/>
    <property type="project" value="InterPro"/>
</dbReference>
<dbReference type="SUPFAM" id="SSF51726">
    <property type="entry name" value="UROD/MetE-like"/>
    <property type="match status" value="1"/>
</dbReference>
<dbReference type="GeneID" id="83621211"/>
<protein>
    <submittedName>
        <fullName evidence="2">Methionine synthase</fullName>
    </submittedName>
</protein>
<evidence type="ECO:0000313" key="3">
    <source>
        <dbReference type="Proteomes" id="UP001163947"/>
    </source>
</evidence>
<dbReference type="InterPro" id="IPR038071">
    <property type="entry name" value="UROD/MetE-like_sf"/>
</dbReference>
<dbReference type="RefSeq" id="WP_050035417.1">
    <property type="nucleotide sequence ID" value="NZ_CP011341.1"/>
</dbReference>
<feature type="domain" description="Cobalamin-independent methionine synthase MetE C-terminal/archaeal" evidence="1">
    <location>
        <begin position="14"/>
        <end position="332"/>
    </location>
</feature>
<dbReference type="EMBL" id="CP106982">
    <property type="protein sequence ID" value="UYF96476.1"/>
    <property type="molecule type" value="Genomic_DNA"/>
</dbReference>
<evidence type="ECO:0000259" key="1">
    <source>
        <dbReference type="Pfam" id="PF01717"/>
    </source>
</evidence>